<evidence type="ECO:0000313" key="1">
    <source>
        <dbReference type="EMBL" id="STR41495.1"/>
    </source>
</evidence>
<dbReference type="EMBL" id="UGJR01000002">
    <property type="protein sequence ID" value="STR41495.1"/>
    <property type="molecule type" value="Genomic_DNA"/>
</dbReference>
<accession>A0A7H4LZB9</accession>
<dbReference type="Proteomes" id="UP000255050">
    <property type="component" value="Unassembled WGS sequence"/>
</dbReference>
<reference evidence="1 2" key="1">
    <citation type="submission" date="2018-06" db="EMBL/GenBank/DDBJ databases">
        <authorList>
            <consortium name="Pathogen Informatics"/>
            <person name="Doyle S."/>
        </authorList>
    </citation>
    <scope>NUCLEOTIDE SEQUENCE [LARGE SCALE GENOMIC DNA]</scope>
    <source>
        <strain evidence="1 2">NCTC11694</strain>
    </source>
</reference>
<comment type="caution">
    <text evidence="1">The sequence shown here is derived from an EMBL/GenBank/DDBJ whole genome shotgun (WGS) entry which is preliminary data.</text>
</comment>
<gene>
    <name evidence="1" type="ORF">NCTC11694_02678</name>
</gene>
<organism evidence="1 2">
    <name type="scientific">Klebsiella michiganensis</name>
    <dbReference type="NCBI Taxonomy" id="1134687"/>
    <lineage>
        <taxon>Bacteria</taxon>
        <taxon>Pseudomonadati</taxon>
        <taxon>Pseudomonadota</taxon>
        <taxon>Gammaproteobacteria</taxon>
        <taxon>Enterobacterales</taxon>
        <taxon>Enterobacteriaceae</taxon>
        <taxon>Klebsiella/Raoultella group</taxon>
        <taxon>Klebsiella</taxon>
    </lineage>
</organism>
<proteinExistence type="predicted"/>
<sequence>MKLWFVIRGSLAIVQLCADVIQPGGIDAVGLSVDGLNQLFGFEFFETASVQSLSRSPSRL</sequence>
<name>A0A7H4LZB9_9ENTR</name>
<protein>
    <submittedName>
        <fullName evidence="1">Uncharacterized protein</fullName>
    </submittedName>
</protein>
<evidence type="ECO:0000313" key="2">
    <source>
        <dbReference type="Proteomes" id="UP000255050"/>
    </source>
</evidence>
<dbReference type="AlphaFoldDB" id="A0A7H4LZB9"/>